<accession>A0AC60PE65</accession>
<name>A0AC60PE65_IXOPE</name>
<dbReference type="EMBL" id="JABSTQ010010750">
    <property type="protein sequence ID" value="KAG0418275.1"/>
    <property type="molecule type" value="Genomic_DNA"/>
</dbReference>
<dbReference type="Proteomes" id="UP000805193">
    <property type="component" value="Unassembled WGS sequence"/>
</dbReference>
<keyword evidence="2" id="KW-1185">Reference proteome</keyword>
<protein>
    <submittedName>
        <fullName evidence="1">Uncharacterized protein</fullName>
    </submittedName>
</protein>
<evidence type="ECO:0000313" key="1">
    <source>
        <dbReference type="EMBL" id="KAG0418275.1"/>
    </source>
</evidence>
<reference evidence="1 2" key="1">
    <citation type="journal article" date="2020" name="Cell">
        <title>Large-Scale Comparative Analyses of Tick Genomes Elucidate Their Genetic Diversity and Vector Capacities.</title>
        <authorList>
            <consortium name="Tick Genome and Microbiome Consortium (TIGMIC)"/>
            <person name="Jia N."/>
            <person name="Wang J."/>
            <person name="Shi W."/>
            <person name="Du L."/>
            <person name="Sun Y."/>
            <person name="Zhan W."/>
            <person name="Jiang J.F."/>
            <person name="Wang Q."/>
            <person name="Zhang B."/>
            <person name="Ji P."/>
            <person name="Bell-Sakyi L."/>
            <person name="Cui X.M."/>
            <person name="Yuan T.T."/>
            <person name="Jiang B.G."/>
            <person name="Yang W.F."/>
            <person name="Lam T.T."/>
            <person name="Chang Q.C."/>
            <person name="Ding S.J."/>
            <person name="Wang X.J."/>
            <person name="Zhu J.G."/>
            <person name="Ruan X.D."/>
            <person name="Zhao L."/>
            <person name="Wei J.T."/>
            <person name="Ye R.Z."/>
            <person name="Que T.C."/>
            <person name="Du C.H."/>
            <person name="Zhou Y.H."/>
            <person name="Cheng J.X."/>
            <person name="Dai P.F."/>
            <person name="Guo W.B."/>
            <person name="Han X.H."/>
            <person name="Huang E.J."/>
            <person name="Li L.F."/>
            <person name="Wei W."/>
            <person name="Gao Y.C."/>
            <person name="Liu J.Z."/>
            <person name="Shao H.Z."/>
            <person name="Wang X."/>
            <person name="Wang C.C."/>
            <person name="Yang T.C."/>
            <person name="Huo Q.B."/>
            <person name="Li W."/>
            <person name="Chen H.Y."/>
            <person name="Chen S.E."/>
            <person name="Zhou L.G."/>
            <person name="Ni X.B."/>
            <person name="Tian J.H."/>
            <person name="Sheng Y."/>
            <person name="Liu T."/>
            <person name="Pan Y.S."/>
            <person name="Xia L.Y."/>
            <person name="Li J."/>
            <person name="Zhao F."/>
            <person name="Cao W.C."/>
        </authorList>
    </citation>
    <scope>NUCLEOTIDE SEQUENCE [LARGE SCALE GENOMIC DNA]</scope>
    <source>
        <strain evidence="1">Iper-2018</strain>
    </source>
</reference>
<gene>
    <name evidence="1" type="ORF">HPB47_004989</name>
</gene>
<sequence length="174" mass="19082">MIRAAIRKWLALPHDTPVGYIHAPVSEGGLGVTSLRTAIPGMTLARIKGLRFSDHPECEAALRCRMLMNEVRRARQAASLNGVPQSTKAGVHKYWADKLHGSYDGAALRDTQDVPAAQSWISDSTRLLPGRHYVNVIKLRVNALPTLSRTKRGRPDDVSCRAGCKARESLGHVL</sequence>
<proteinExistence type="predicted"/>
<organism evidence="1 2">
    <name type="scientific">Ixodes persulcatus</name>
    <name type="common">Taiga tick</name>
    <dbReference type="NCBI Taxonomy" id="34615"/>
    <lineage>
        <taxon>Eukaryota</taxon>
        <taxon>Metazoa</taxon>
        <taxon>Ecdysozoa</taxon>
        <taxon>Arthropoda</taxon>
        <taxon>Chelicerata</taxon>
        <taxon>Arachnida</taxon>
        <taxon>Acari</taxon>
        <taxon>Parasitiformes</taxon>
        <taxon>Ixodida</taxon>
        <taxon>Ixodoidea</taxon>
        <taxon>Ixodidae</taxon>
        <taxon>Ixodinae</taxon>
        <taxon>Ixodes</taxon>
    </lineage>
</organism>
<evidence type="ECO:0000313" key="2">
    <source>
        <dbReference type="Proteomes" id="UP000805193"/>
    </source>
</evidence>
<comment type="caution">
    <text evidence="1">The sequence shown here is derived from an EMBL/GenBank/DDBJ whole genome shotgun (WGS) entry which is preliminary data.</text>
</comment>